<protein>
    <submittedName>
        <fullName evidence="2">Uncharacterized protein</fullName>
    </submittedName>
</protein>
<keyword evidence="1" id="KW-0472">Membrane</keyword>
<organism evidence="2 3">
    <name type="scientific">Sulfobacillus harzensis</name>
    <dbReference type="NCBI Taxonomy" id="2729629"/>
    <lineage>
        <taxon>Bacteria</taxon>
        <taxon>Bacillati</taxon>
        <taxon>Bacillota</taxon>
        <taxon>Clostridia</taxon>
        <taxon>Eubacteriales</taxon>
        <taxon>Clostridiales Family XVII. Incertae Sedis</taxon>
        <taxon>Sulfobacillus</taxon>
    </lineage>
</organism>
<accession>A0A7Y0L886</accession>
<name>A0A7Y0L886_9FIRM</name>
<dbReference type="AlphaFoldDB" id="A0A7Y0L886"/>
<dbReference type="EMBL" id="JABBVZ010000204">
    <property type="protein sequence ID" value="NMP25030.1"/>
    <property type="molecule type" value="Genomic_DNA"/>
</dbReference>
<evidence type="ECO:0000313" key="3">
    <source>
        <dbReference type="Proteomes" id="UP000533476"/>
    </source>
</evidence>
<comment type="caution">
    <text evidence="2">The sequence shown here is derived from an EMBL/GenBank/DDBJ whole genome shotgun (WGS) entry which is preliminary data.</text>
</comment>
<proteinExistence type="predicted"/>
<keyword evidence="1" id="KW-1133">Transmembrane helix</keyword>
<sequence>MASVWHRRGLYADAACVAPWPVKRGIRGTRECLGAVAGHGLLGILLALLDVAVGKGRSYGLRVMSELGVHSQENEELAH</sequence>
<keyword evidence="1" id="KW-0812">Transmembrane</keyword>
<reference evidence="2 3" key="1">
    <citation type="submission" date="2020-04" db="EMBL/GenBank/DDBJ databases">
        <authorList>
            <person name="Zhang R."/>
            <person name="Schippers A."/>
        </authorList>
    </citation>
    <scope>NUCLEOTIDE SEQUENCE [LARGE SCALE GENOMIC DNA]</scope>
    <source>
        <strain evidence="2 3">DSM 109850</strain>
    </source>
</reference>
<dbReference type="Proteomes" id="UP000533476">
    <property type="component" value="Unassembled WGS sequence"/>
</dbReference>
<gene>
    <name evidence="2" type="ORF">HIJ39_22245</name>
</gene>
<keyword evidence="3" id="KW-1185">Reference proteome</keyword>
<evidence type="ECO:0000256" key="1">
    <source>
        <dbReference type="SAM" id="Phobius"/>
    </source>
</evidence>
<feature type="transmembrane region" description="Helical" evidence="1">
    <location>
        <begin position="32"/>
        <end position="53"/>
    </location>
</feature>
<evidence type="ECO:0000313" key="2">
    <source>
        <dbReference type="EMBL" id="NMP25030.1"/>
    </source>
</evidence>
<dbReference type="RefSeq" id="WP_169103232.1">
    <property type="nucleotide sequence ID" value="NZ_JABBVZ010000204.1"/>
</dbReference>